<keyword evidence="1" id="KW-0732">Signal</keyword>
<accession>A0A222GAR6</accession>
<proteinExistence type="predicted"/>
<evidence type="ECO:0000313" key="3">
    <source>
        <dbReference type="Proteomes" id="UP000202259"/>
    </source>
</evidence>
<gene>
    <name evidence="2" type="ORF">B5D82_15095</name>
</gene>
<feature type="chain" id="PRO_5012736455" evidence="1">
    <location>
        <begin position="22"/>
        <end position="218"/>
    </location>
</feature>
<dbReference type="Gene3D" id="1.25.40.10">
    <property type="entry name" value="Tetratricopeptide repeat domain"/>
    <property type="match status" value="1"/>
</dbReference>
<organism evidence="2 3">
    <name type="scientific">Cognaticolwellia beringensis</name>
    <dbReference type="NCBI Taxonomy" id="1967665"/>
    <lineage>
        <taxon>Bacteria</taxon>
        <taxon>Pseudomonadati</taxon>
        <taxon>Pseudomonadota</taxon>
        <taxon>Gammaproteobacteria</taxon>
        <taxon>Alteromonadales</taxon>
        <taxon>Colwelliaceae</taxon>
        <taxon>Cognaticolwellia</taxon>
    </lineage>
</organism>
<dbReference type="Proteomes" id="UP000202259">
    <property type="component" value="Chromosome"/>
</dbReference>
<dbReference type="SUPFAM" id="SSF48452">
    <property type="entry name" value="TPR-like"/>
    <property type="match status" value="1"/>
</dbReference>
<dbReference type="AlphaFoldDB" id="A0A222GAR6"/>
<evidence type="ECO:0000313" key="2">
    <source>
        <dbReference type="EMBL" id="ASP48979.1"/>
    </source>
</evidence>
<name>A0A222GAR6_9GAMM</name>
<reference evidence="2 3" key="1">
    <citation type="submission" date="2017-08" db="EMBL/GenBank/DDBJ databases">
        <title>Complete genome of Colwellia sp. NB097-1, a psychrophile bacterium ioslated from Bering Sea.</title>
        <authorList>
            <person name="Chen X."/>
        </authorList>
    </citation>
    <scope>NUCLEOTIDE SEQUENCE [LARGE SCALE GENOMIC DNA]</scope>
    <source>
        <strain evidence="2 3">NB097-1</strain>
    </source>
</reference>
<sequence length="218" mass="24462">MKLIKYISILGIFLVSISSNAQSKESFEKQLLLVQHSWAKIYYESSGDAQEDGFEQLENEIASLAKSFPNKAEAWIWHGIVQSSYAGAKGGLGALSLAKAAKKSFEKAIEIDGAAMLGSAYTSLGNLYHQVPGWPIGFGDDDDAKRFLEKSLKLNPDGLDSNYFYGQFMYDERNYKLANEYLLKARSAPERESRPLADQYRQEEVLTLLAKVDKKLRK</sequence>
<dbReference type="OrthoDB" id="9812424at2"/>
<protein>
    <submittedName>
        <fullName evidence="2">Uncharacterized protein</fullName>
    </submittedName>
</protein>
<dbReference type="KEGG" id="cber:B5D82_15095"/>
<evidence type="ECO:0000256" key="1">
    <source>
        <dbReference type="SAM" id="SignalP"/>
    </source>
</evidence>
<dbReference type="InterPro" id="IPR011990">
    <property type="entry name" value="TPR-like_helical_dom_sf"/>
</dbReference>
<feature type="signal peptide" evidence="1">
    <location>
        <begin position="1"/>
        <end position="21"/>
    </location>
</feature>
<dbReference type="EMBL" id="CP020465">
    <property type="protein sequence ID" value="ASP48979.1"/>
    <property type="molecule type" value="Genomic_DNA"/>
</dbReference>
<dbReference type="RefSeq" id="WP_081152675.1">
    <property type="nucleotide sequence ID" value="NZ_CP020465.1"/>
</dbReference>
<keyword evidence="3" id="KW-1185">Reference proteome</keyword>